<feature type="region of interest" description="Disordered" evidence="1">
    <location>
        <begin position="1"/>
        <end position="54"/>
    </location>
</feature>
<dbReference type="AlphaFoldDB" id="A0A8X7UMQ1"/>
<protein>
    <submittedName>
        <fullName evidence="2">Uncharacterized protein</fullName>
    </submittedName>
</protein>
<name>A0A8X7UMQ1_BRACI</name>
<sequence>MPPLGNLTSENRTPPAARTVQQTGFSDPIGQARGYDPRGPIGADPEREDLGISGETGTFQNYIKRNDAELKRIHAIVHMATSSTPDIDMVIEETRRTPFTN</sequence>
<keyword evidence="3" id="KW-1185">Reference proteome</keyword>
<proteinExistence type="predicted"/>
<dbReference type="EMBL" id="JAAMPC010000011">
    <property type="protein sequence ID" value="KAG2284099.1"/>
    <property type="molecule type" value="Genomic_DNA"/>
</dbReference>
<gene>
    <name evidence="2" type="ORF">Bca52824_055319</name>
</gene>
<evidence type="ECO:0000256" key="1">
    <source>
        <dbReference type="SAM" id="MobiDB-lite"/>
    </source>
</evidence>
<evidence type="ECO:0000313" key="3">
    <source>
        <dbReference type="Proteomes" id="UP000886595"/>
    </source>
</evidence>
<accession>A0A8X7UMQ1</accession>
<comment type="caution">
    <text evidence="2">The sequence shown here is derived from an EMBL/GenBank/DDBJ whole genome shotgun (WGS) entry which is preliminary data.</text>
</comment>
<organism evidence="2 3">
    <name type="scientific">Brassica carinata</name>
    <name type="common">Ethiopian mustard</name>
    <name type="synonym">Abyssinian cabbage</name>
    <dbReference type="NCBI Taxonomy" id="52824"/>
    <lineage>
        <taxon>Eukaryota</taxon>
        <taxon>Viridiplantae</taxon>
        <taxon>Streptophyta</taxon>
        <taxon>Embryophyta</taxon>
        <taxon>Tracheophyta</taxon>
        <taxon>Spermatophyta</taxon>
        <taxon>Magnoliopsida</taxon>
        <taxon>eudicotyledons</taxon>
        <taxon>Gunneridae</taxon>
        <taxon>Pentapetalae</taxon>
        <taxon>rosids</taxon>
        <taxon>malvids</taxon>
        <taxon>Brassicales</taxon>
        <taxon>Brassicaceae</taxon>
        <taxon>Brassiceae</taxon>
        <taxon>Brassica</taxon>
    </lineage>
</organism>
<evidence type="ECO:0000313" key="2">
    <source>
        <dbReference type="EMBL" id="KAG2284099.1"/>
    </source>
</evidence>
<reference evidence="2 3" key="1">
    <citation type="submission" date="2020-02" db="EMBL/GenBank/DDBJ databases">
        <authorList>
            <person name="Ma Q."/>
            <person name="Huang Y."/>
            <person name="Song X."/>
            <person name="Pei D."/>
        </authorList>
    </citation>
    <scope>NUCLEOTIDE SEQUENCE [LARGE SCALE GENOMIC DNA]</scope>
    <source>
        <strain evidence="2">Sxm20200214</strain>
        <tissue evidence="2">Leaf</tissue>
    </source>
</reference>
<dbReference type="Proteomes" id="UP000886595">
    <property type="component" value="Unassembled WGS sequence"/>
</dbReference>
<feature type="compositionally biased region" description="Polar residues" evidence="1">
    <location>
        <begin position="1"/>
        <end position="12"/>
    </location>
</feature>